<protein>
    <recommendedName>
        <fullName evidence="4">Carboxypeptidase-like regulatory domain-containing protein</fullName>
    </recommendedName>
</protein>
<comment type="caution">
    <text evidence="2">The sequence shown here is derived from an EMBL/GenBank/DDBJ whole genome shotgun (WGS) entry which is preliminary data.</text>
</comment>
<reference evidence="2" key="1">
    <citation type="journal article" date="2021" name="PeerJ">
        <title>Extensive microbial diversity within the chicken gut microbiome revealed by metagenomics and culture.</title>
        <authorList>
            <person name="Gilroy R."/>
            <person name="Ravi A."/>
            <person name="Getino M."/>
            <person name="Pursley I."/>
            <person name="Horton D.L."/>
            <person name="Alikhan N.F."/>
            <person name="Baker D."/>
            <person name="Gharbi K."/>
            <person name="Hall N."/>
            <person name="Watson M."/>
            <person name="Adriaenssens E.M."/>
            <person name="Foster-Nyarko E."/>
            <person name="Jarju S."/>
            <person name="Secka A."/>
            <person name="Antonio M."/>
            <person name="Oren A."/>
            <person name="Chaudhuri R.R."/>
            <person name="La Ragione R."/>
            <person name="Hildebrand F."/>
            <person name="Pallen M.J."/>
        </authorList>
    </citation>
    <scope>NUCLEOTIDE SEQUENCE</scope>
    <source>
        <strain evidence="2">6966</strain>
    </source>
</reference>
<dbReference type="EMBL" id="DYVS01000083">
    <property type="protein sequence ID" value="HJF70064.1"/>
    <property type="molecule type" value="Genomic_DNA"/>
</dbReference>
<sequence length="488" mass="56862">MAKYYLVVLLSLILCCQVSNSKAQGIPLCLTVTDSLSTPLFGVYVVNERDRILVTSTNDDGQCWITSDDLVAGDTLEFSCLGFEVKRVPVQQLADGQIIVLRERRILLDDVYVGVQSPYEILERISKDIKRKKKHKGYCYYGNGQYEKITECRGRAVEYRREYGCFLTVVNSRLENATFWGYGFVPRYTARSYPLRADGCDTLTPLHKNVSGLNENYTSGVRKIFWLMRAIERYGPLFDKMKYFTFEQIESESDDYIFQFKTKQAYYLKKTDLYCAGILVVDRETCRLKSIDFDYVEYYRCDAYNWEKKLIRKEIPVVSNAKLKFEYTSEGQYVVKSCILKSTWQKLMTDQKSYGSIPSRSAPGENKLVEKEAFYCKSYGKILDVQLGGSGAYTIGIATCNPQGEYRPEVFPRLPELLDSKQAFKDLSRYMNIHKQFKKMSNRAYYQDDYLLTSPWLTDGYMRKHGEEKFLRRFTAKRYQVLSNFFKE</sequence>
<evidence type="ECO:0000313" key="2">
    <source>
        <dbReference type="EMBL" id="HJF70064.1"/>
    </source>
</evidence>
<feature type="chain" id="PRO_5037710571" description="Carboxypeptidase-like regulatory domain-containing protein" evidence="1">
    <location>
        <begin position="24"/>
        <end position="488"/>
    </location>
</feature>
<proteinExistence type="predicted"/>
<evidence type="ECO:0008006" key="4">
    <source>
        <dbReference type="Google" id="ProtNLM"/>
    </source>
</evidence>
<name>A0A921H2B5_9BACT</name>
<evidence type="ECO:0000313" key="3">
    <source>
        <dbReference type="Proteomes" id="UP000742098"/>
    </source>
</evidence>
<dbReference type="AlphaFoldDB" id="A0A921H2B5"/>
<evidence type="ECO:0000256" key="1">
    <source>
        <dbReference type="SAM" id="SignalP"/>
    </source>
</evidence>
<reference evidence="2" key="2">
    <citation type="submission" date="2021-09" db="EMBL/GenBank/DDBJ databases">
        <authorList>
            <person name="Gilroy R."/>
        </authorList>
    </citation>
    <scope>NUCLEOTIDE SEQUENCE</scope>
    <source>
        <strain evidence="2">6966</strain>
    </source>
</reference>
<feature type="signal peptide" evidence="1">
    <location>
        <begin position="1"/>
        <end position="23"/>
    </location>
</feature>
<organism evidence="2 3">
    <name type="scientific">Butyricimonas virosa</name>
    <dbReference type="NCBI Taxonomy" id="544645"/>
    <lineage>
        <taxon>Bacteria</taxon>
        <taxon>Pseudomonadati</taxon>
        <taxon>Bacteroidota</taxon>
        <taxon>Bacteroidia</taxon>
        <taxon>Bacteroidales</taxon>
        <taxon>Odoribacteraceae</taxon>
        <taxon>Butyricimonas</taxon>
    </lineage>
</organism>
<keyword evidence="1" id="KW-0732">Signal</keyword>
<accession>A0A921H2B5</accession>
<gene>
    <name evidence="2" type="ORF">K8V05_04845</name>
</gene>
<dbReference type="Proteomes" id="UP000742098">
    <property type="component" value="Unassembled WGS sequence"/>
</dbReference>